<dbReference type="AlphaFoldDB" id="A0A9X2FF84"/>
<dbReference type="EMBL" id="JAMXLR010000051">
    <property type="protein sequence ID" value="MCO6045184.1"/>
    <property type="molecule type" value="Genomic_DNA"/>
</dbReference>
<dbReference type="RefSeq" id="WP_252853294.1">
    <property type="nucleotide sequence ID" value="NZ_JAMXLR010000051.1"/>
</dbReference>
<evidence type="ECO:0000313" key="1">
    <source>
        <dbReference type="EMBL" id="MCO6045184.1"/>
    </source>
</evidence>
<reference evidence="1" key="1">
    <citation type="submission" date="2022-06" db="EMBL/GenBank/DDBJ databases">
        <title>Aeoliella straminimaris, a novel planctomycete from sediments.</title>
        <authorList>
            <person name="Vitorino I.R."/>
            <person name="Lage O.M."/>
        </authorList>
    </citation>
    <scope>NUCLEOTIDE SEQUENCE</scope>
    <source>
        <strain evidence="1">ICT_H6.2</strain>
    </source>
</reference>
<proteinExistence type="predicted"/>
<dbReference type="Proteomes" id="UP001155241">
    <property type="component" value="Unassembled WGS sequence"/>
</dbReference>
<sequence length="67" mass="7895">MADDDQFDEHNPDEDLCGSFVDDVLTDSELDQLVRRMLVDSDLRQELHRQLLLHDALKEIARRGWED</sequence>
<name>A0A9X2FF84_9BACT</name>
<comment type="caution">
    <text evidence="1">The sequence shown here is derived from an EMBL/GenBank/DDBJ whole genome shotgun (WGS) entry which is preliminary data.</text>
</comment>
<accession>A0A9X2FF84</accession>
<keyword evidence="2" id="KW-1185">Reference proteome</keyword>
<gene>
    <name evidence="1" type="ORF">NG895_14830</name>
</gene>
<organism evidence="1 2">
    <name type="scientific">Aeoliella straminimaris</name>
    <dbReference type="NCBI Taxonomy" id="2954799"/>
    <lineage>
        <taxon>Bacteria</taxon>
        <taxon>Pseudomonadati</taxon>
        <taxon>Planctomycetota</taxon>
        <taxon>Planctomycetia</taxon>
        <taxon>Pirellulales</taxon>
        <taxon>Lacipirellulaceae</taxon>
        <taxon>Aeoliella</taxon>
    </lineage>
</organism>
<protein>
    <submittedName>
        <fullName evidence="1">Uncharacterized protein</fullName>
    </submittedName>
</protein>
<evidence type="ECO:0000313" key="2">
    <source>
        <dbReference type="Proteomes" id="UP001155241"/>
    </source>
</evidence>